<reference evidence="2 3" key="1">
    <citation type="submission" date="2024-10" db="EMBL/GenBank/DDBJ databases">
        <title>The Natural Products Discovery Center: Release of the First 8490 Sequenced Strains for Exploring Actinobacteria Biosynthetic Diversity.</title>
        <authorList>
            <person name="Kalkreuter E."/>
            <person name="Kautsar S.A."/>
            <person name="Yang D."/>
            <person name="Bader C.D."/>
            <person name="Teijaro C.N."/>
            <person name="Fluegel L."/>
            <person name="Davis C.M."/>
            <person name="Simpson J.R."/>
            <person name="Lauterbach L."/>
            <person name="Steele A.D."/>
            <person name="Gui C."/>
            <person name="Meng S."/>
            <person name="Li G."/>
            <person name="Viehrig K."/>
            <person name="Ye F."/>
            <person name="Su P."/>
            <person name="Kiefer A.F."/>
            <person name="Nichols A."/>
            <person name="Cepeda A.J."/>
            <person name="Yan W."/>
            <person name="Fan B."/>
            <person name="Jiang Y."/>
            <person name="Adhikari A."/>
            <person name="Zheng C.-J."/>
            <person name="Schuster L."/>
            <person name="Cowan T.M."/>
            <person name="Smanski M.J."/>
            <person name="Chevrette M.G."/>
            <person name="De Carvalho L.P.S."/>
            <person name="Shen B."/>
        </authorList>
    </citation>
    <scope>NUCLEOTIDE SEQUENCE [LARGE SCALE GENOMIC DNA]</scope>
    <source>
        <strain evidence="2 3">NPDC017990</strain>
    </source>
</reference>
<gene>
    <name evidence="2" type="ORF">ACH4F9_20610</name>
</gene>
<name>A0ABW7QQZ2_9ACTN</name>
<dbReference type="RefSeq" id="WP_397713555.1">
    <property type="nucleotide sequence ID" value="NZ_JBIRGN010000004.1"/>
</dbReference>
<keyword evidence="3" id="KW-1185">Reference proteome</keyword>
<proteinExistence type="predicted"/>
<evidence type="ECO:0000313" key="2">
    <source>
        <dbReference type="EMBL" id="MFH8547409.1"/>
    </source>
</evidence>
<sequence>MDWYPPRDETLLMRVNVSFATGTAPKVAGLRSFRDTERRDIEGELVARGWPSGPAFAVRGKADSASVRALDIALLGIPRLLNMVANAGAPSGAPFGDPQSAGKPQEPENEVEDFPVVWAAPGTTARTLPWQLDPARRPKGYRTETVLTDRRLVVLGVEPSAGLAPARELWDLPGERVAGAELMTFSEGGSDVRIRFTDGSWTRWKTGDAAKFVARINAEDGDNERS</sequence>
<organism evidence="2 3">
    <name type="scientific">Streptomyces longisporoflavus</name>
    <dbReference type="NCBI Taxonomy" id="28044"/>
    <lineage>
        <taxon>Bacteria</taxon>
        <taxon>Bacillati</taxon>
        <taxon>Actinomycetota</taxon>
        <taxon>Actinomycetes</taxon>
        <taxon>Kitasatosporales</taxon>
        <taxon>Streptomycetaceae</taxon>
        <taxon>Streptomyces</taxon>
    </lineage>
</organism>
<dbReference type="EMBL" id="JBIRGQ010000004">
    <property type="protein sequence ID" value="MFH8547409.1"/>
    <property type="molecule type" value="Genomic_DNA"/>
</dbReference>
<protein>
    <submittedName>
        <fullName evidence="2">Uncharacterized protein</fullName>
    </submittedName>
</protein>
<evidence type="ECO:0000313" key="3">
    <source>
        <dbReference type="Proteomes" id="UP001610818"/>
    </source>
</evidence>
<comment type="caution">
    <text evidence="2">The sequence shown here is derived from an EMBL/GenBank/DDBJ whole genome shotgun (WGS) entry which is preliminary data.</text>
</comment>
<accession>A0ABW7QQZ2</accession>
<feature type="region of interest" description="Disordered" evidence="1">
    <location>
        <begin position="91"/>
        <end position="110"/>
    </location>
</feature>
<evidence type="ECO:0000256" key="1">
    <source>
        <dbReference type="SAM" id="MobiDB-lite"/>
    </source>
</evidence>
<dbReference type="Proteomes" id="UP001610818">
    <property type="component" value="Unassembled WGS sequence"/>
</dbReference>